<evidence type="ECO:0000313" key="8">
    <source>
        <dbReference type="RefSeq" id="XP_017784378.1"/>
    </source>
</evidence>
<dbReference type="InterPro" id="IPR005111">
    <property type="entry name" value="MoeA_C_domain_IV"/>
</dbReference>
<dbReference type="PROSITE" id="PS01079">
    <property type="entry name" value="MOCF_BIOSYNTHESIS_2"/>
    <property type="match status" value="1"/>
</dbReference>
<dbReference type="InterPro" id="IPR036688">
    <property type="entry name" value="MoeA_C_domain_IV_sf"/>
</dbReference>
<dbReference type="Gene3D" id="2.40.340.10">
    <property type="entry name" value="MoeA, C-terminal, domain IV"/>
    <property type="match status" value="1"/>
</dbReference>
<evidence type="ECO:0000259" key="6">
    <source>
        <dbReference type="SMART" id="SM00852"/>
    </source>
</evidence>
<comment type="similarity">
    <text evidence="2">In the N-terminal section; belongs to the MoaB/Mog family.</text>
</comment>
<dbReference type="Pfam" id="PF00994">
    <property type="entry name" value="MoCF_biosynth"/>
    <property type="match status" value="2"/>
</dbReference>
<dbReference type="Gene3D" id="2.170.190.11">
    <property type="entry name" value="Molybdopterin biosynthesis moea protein, domain 3"/>
    <property type="match status" value="1"/>
</dbReference>
<keyword evidence="7" id="KW-1185">Reference proteome</keyword>
<dbReference type="Pfam" id="PF03453">
    <property type="entry name" value="MoeA_N"/>
    <property type="match status" value="1"/>
</dbReference>
<sequence>MPSLTFTVVTVSDSCSRGECHDKSGPKLLDLVEKYFPNSRTHADIVSDDQVAIETCLKYWSERSDIIITTGGTGVSPRDVTPDATLAVIDREVPGISQTLLIKSLEVTDMAMLSRSVCGIRGKTLIVNFPGSAKAACECFDFVQTVFQHAVDLIHDKLGNVKKTHASLHQNQSVKVEVGVPKSKVFIPRSAHRNRTSPYKMIEVEEAINLIRDSFRLDDKYELVDLENAWGAILGENVSSVDSLPPFPASTKDGYAVIAADGAGVREVVNSVAAGDQPDVKILKPGQIVRINTGAPVPPGADAVVQVEDTKVHISDAKGEEITVEILKAPTVGQDIRPIGSDIGSDMELLKTGERLSSAHIGLLAAIGRTSVKIEKSAKIGILSTGNELQSPHESIKPGKIRDSNKLTLINLLKEYGYSSNDCGISKDNPDDVLLSFIKAFRYNDVVITTGGVSMGEHDVIKNVLMEDFGAEILFGRVNMKPGKPTTFARLEFEGKTKFVFGLPGNPVSASVTCILFVIPGLSFCSKAFFSHRTISVHLNEKLSLDQRPEYARATYTKTDDGRYVARTTGNQISSKLNSFVGANCLLILPGQTSEQKTLPKDFEVEAIILPTPNFNCTEENEI</sequence>
<keyword evidence="5" id="KW-0479">Metal-binding</keyword>
<organism evidence="7 9">
    <name type="scientific">Nicrophorus vespilloides</name>
    <name type="common">Boreal carrion beetle</name>
    <dbReference type="NCBI Taxonomy" id="110193"/>
    <lineage>
        <taxon>Eukaryota</taxon>
        <taxon>Metazoa</taxon>
        <taxon>Ecdysozoa</taxon>
        <taxon>Arthropoda</taxon>
        <taxon>Hexapoda</taxon>
        <taxon>Insecta</taxon>
        <taxon>Pterygota</taxon>
        <taxon>Neoptera</taxon>
        <taxon>Endopterygota</taxon>
        <taxon>Coleoptera</taxon>
        <taxon>Polyphaga</taxon>
        <taxon>Staphyliniformia</taxon>
        <taxon>Silphidae</taxon>
        <taxon>Nicrophorinae</taxon>
        <taxon>Nicrophorus</taxon>
    </lineage>
</organism>
<dbReference type="PROSITE" id="PS01078">
    <property type="entry name" value="MOCF_BIOSYNTHESIS_1"/>
    <property type="match status" value="1"/>
</dbReference>
<feature type="domain" description="MoaB/Mog" evidence="6">
    <location>
        <begin position="381"/>
        <end position="524"/>
    </location>
</feature>
<proteinExistence type="inferred from homology"/>
<keyword evidence="5" id="KW-0460">Magnesium</keyword>
<dbReference type="SUPFAM" id="SSF63867">
    <property type="entry name" value="MoeA C-terminal domain-like"/>
    <property type="match status" value="1"/>
</dbReference>
<dbReference type="GeneID" id="108568038"/>
<dbReference type="Pfam" id="PF03454">
    <property type="entry name" value="MoeA_C"/>
    <property type="match status" value="1"/>
</dbReference>
<dbReference type="SUPFAM" id="SSF53218">
    <property type="entry name" value="Molybdenum cofactor biosynthesis proteins"/>
    <property type="match status" value="2"/>
</dbReference>
<dbReference type="RefSeq" id="XP_017784380.1">
    <property type="nucleotide sequence ID" value="XM_017928891.1"/>
</dbReference>
<dbReference type="CDD" id="cd00887">
    <property type="entry name" value="MoeA"/>
    <property type="match status" value="1"/>
</dbReference>
<evidence type="ECO:0000256" key="2">
    <source>
        <dbReference type="ARBA" id="ARBA00007589"/>
    </source>
</evidence>
<protein>
    <submittedName>
        <fullName evidence="8 9">Gephyrin</fullName>
    </submittedName>
</protein>
<dbReference type="RefSeq" id="XP_017784378.1">
    <property type="nucleotide sequence ID" value="XM_017928889.1"/>
</dbReference>
<dbReference type="InterPro" id="IPR008284">
    <property type="entry name" value="MoCF_biosynth_CS"/>
</dbReference>
<evidence type="ECO:0000256" key="4">
    <source>
        <dbReference type="ARBA" id="ARBA00023150"/>
    </source>
</evidence>
<reference evidence="8 9" key="1">
    <citation type="submission" date="2025-05" db="UniProtKB">
        <authorList>
            <consortium name="RefSeq"/>
        </authorList>
    </citation>
    <scope>IDENTIFICATION</scope>
    <source>
        <tissue evidence="8 9">Whole Larva</tissue>
    </source>
</reference>
<evidence type="ECO:0000256" key="3">
    <source>
        <dbReference type="ARBA" id="ARBA00008339"/>
    </source>
</evidence>
<keyword evidence="4 5" id="KW-0501">Molybdenum cofactor biosynthesis</keyword>
<comment type="function">
    <text evidence="5">Catalyzes two steps in the biosynthesis of the molybdenum cofactor. In the first step, molybdopterin is adenylated. Subsequently, molybdate is inserted into adenylated molybdopterin and AMP is released.</text>
</comment>
<dbReference type="Gene3D" id="3.90.105.10">
    <property type="entry name" value="Molybdopterin biosynthesis moea protein, domain 2"/>
    <property type="match status" value="1"/>
</dbReference>
<accession>A0ABM1NC29</accession>
<evidence type="ECO:0000256" key="5">
    <source>
        <dbReference type="RuleBase" id="RU365090"/>
    </source>
</evidence>
<dbReference type="Proteomes" id="UP000695000">
    <property type="component" value="Unplaced"/>
</dbReference>
<dbReference type="PANTHER" id="PTHR10192">
    <property type="entry name" value="MOLYBDOPTERIN BIOSYNTHESIS PROTEIN"/>
    <property type="match status" value="1"/>
</dbReference>
<dbReference type="PANTHER" id="PTHR10192:SF5">
    <property type="entry name" value="GEPHYRIN"/>
    <property type="match status" value="1"/>
</dbReference>
<dbReference type="NCBIfam" id="NF045515">
    <property type="entry name" value="Glp_gephyrin"/>
    <property type="match status" value="1"/>
</dbReference>
<evidence type="ECO:0000313" key="9">
    <source>
        <dbReference type="RefSeq" id="XP_017784379.1"/>
    </source>
</evidence>
<comment type="pathway">
    <text evidence="1 5">Cofactor biosynthesis; molybdopterin biosynthesis.</text>
</comment>
<evidence type="ECO:0000313" key="10">
    <source>
        <dbReference type="RefSeq" id="XP_017784380.1"/>
    </source>
</evidence>
<name>A0ABM1NC29_NICVS</name>
<dbReference type="InterPro" id="IPR001453">
    <property type="entry name" value="MoaB/Mog_dom"/>
</dbReference>
<dbReference type="Gene3D" id="3.40.980.10">
    <property type="entry name" value="MoaB/Mog-like domain"/>
    <property type="match status" value="2"/>
</dbReference>
<comment type="catalytic activity">
    <reaction evidence="5">
        <text>molybdopterin + ATP + H(+) = adenylyl-molybdopterin + diphosphate</text>
        <dbReference type="Rhea" id="RHEA:31331"/>
        <dbReference type="ChEBI" id="CHEBI:15378"/>
        <dbReference type="ChEBI" id="CHEBI:30616"/>
        <dbReference type="ChEBI" id="CHEBI:33019"/>
        <dbReference type="ChEBI" id="CHEBI:58698"/>
        <dbReference type="ChEBI" id="CHEBI:62727"/>
    </reaction>
</comment>
<evidence type="ECO:0000313" key="7">
    <source>
        <dbReference type="Proteomes" id="UP000695000"/>
    </source>
</evidence>
<dbReference type="CDD" id="cd00886">
    <property type="entry name" value="MogA_MoaB"/>
    <property type="match status" value="1"/>
</dbReference>
<dbReference type="RefSeq" id="XP_017784379.1">
    <property type="nucleotide sequence ID" value="XM_017928890.1"/>
</dbReference>
<comment type="similarity">
    <text evidence="5">Belongs to the MoeA family.</text>
</comment>
<comment type="similarity">
    <text evidence="3">In the C-terminal section; belongs to the MoeA family.</text>
</comment>
<dbReference type="NCBIfam" id="TIGR00177">
    <property type="entry name" value="molyb_syn"/>
    <property type="match status" value="1"/>
</dbReference>
<keyword evidence="5" id="KW-0500">Molybdenum</keyword>
<dbReference type="InterPro" id="IPR036425">
    <property type="entry name" value="MoaB/Mog-like_dom_sf"/>
</dbReference>
<evidence type="ECO:0000256" key="1">
    <source>
        <dbReference type="ARBA" id="ARBA00005046"/>
    </source>
</evidence>
<dbReference type="InterPro" id="IPR038987">
    <property type="entry name" value="MoeA-like"/>
</dbReference>
<dbReference type="InterPro" id="IPR005110">
    <property type="entry name" value="MoeA_linker/N"/>
</dbReference>
<gene>
    <name evidence="8 9 10" type="primary">LOC108568038</name>
</gene>
<comment type="catalytic activity">
    <reaction evidence="5">
        <text>adenylyl-molybdopterin + molybdate = Mo-molybdopterin + AMP + H(+)</text>
        <dbReference type="Rhea" id="RHEA:35047"/>
        <dbReference type="ChEBI" id="CHEBI:15378"/>
        <dbReference type="ChEBI" id="CHEBI:36264"/>
        <dbReference type="ChEBI" id="CHEBI:62727"/>
        <dbReference type="ChEBI" id="CHEBI:71302"/>
        <dbReference type="ChEBI" id="CHEBI:456215"/>
    </reaction>
</comment>
<comment type="cofactor">
    <cofactor evidence="5">
        <name>Mg(2+)</name>
        <dbReference type="ChEBI" id="CHEBI:18420"/>
    </cofactor>
</comment>
<keyword evidence="5" id="KW-0808">Transferase</keyword>
<dbReference type="InterPro" id="IPR036135">
    <property type="entry name" value="MoeA_linker/N_sf"/>
</dbReference>
<feature type="domain" description="MoaB/Mog" evidence="6">
    <location>
        <begin position="7"/>
        <end position="150"/>
    </location>
</feature>
<dbReference type="SUPFAM" id="SSF63882">
    <property type="entry name" value="MoeA N-terminal region -like"/>
    <property type="match status" value="1"/>
</dbReference>
<dbReference type="SMART" id="SM00852">
    <property type="entry name" value="MoCF_biosynth"/>
    <property type="match status" value="2"/>
</dbReference>